<sequence length="261" mass="30116">MGSAVRCWLCWLAVLLTAGQAQAHQSEIKVGGYDFPPYVMLSESNSQVRGLVPDLLNALNAYQQRWHFKFVPTSTKRRYRDLMDGRYDMILFESREWGWQSHDLDSASLGLNDAEVYVAQLSQAQDQSYFDSFADKNMALFNGYHYQFAGFNSNPEFLREQFNATLTYSHESNLRMLERGRVDMVVVTESFLRRFLQENPELGKEFLVSQKYDQVYRHEVLARRGSELSAAKLMKLLQGLNRAGQLSPVLERHGLHNSLPE</sequence>
<reference evidence="5 6" key="1">
    <citation type="submission" date="2016-10" db="EMBL/GenBank/DDBJ databases">
        <authorList>
            <person name="de Groot N.N."/>
        </authorList>
    </citation>
    <scope>NUCLEOTIDE SEQUENCE [LARGE SCALE GENOMIC DNA]</scope>
    <source>
        <strain evidence="5 6">JCM 19513</strain>
    </source>
</reference>
<gene>
    <name evidence="5" type="ORF">SAMN05216214_1147</name>
</gene>
<evidence type="ECO:0000313" key="6">
    <source>
        <dbReference type="Proteomes" id="UP000185766"/>
    </source>
</evidence>
<dbReference type="PANTHER" id="PTHR35936">
    <property type="entry name" value="MEMBRANE-BOUND LYTIC MUREIN TRANSGLYCOSYLASE F"/>
    <property type="match status" value="1"/>
</dbReference>
<evidence type="ECO:0000313" key="5">
    <source>
        <dbReference type="EMBL" id="SEL55298.1"/>
    </source>
</evidence>
<dbReference type="SUPFAM" id="SSF53850">
    <property type="entry name" value="Periplasmic binding protein-like II"/>
    <property type="match status" value="1"/>
</dbReference>
<accession>A0A1H7R5M1</accession>
<keyword evidence="2 3" id="KW-0732">Signal</keyword>
<dbReference type="RefSeq" id="WP_074869584.1">
    <property type="nucleotide sequence ID" value="NZ_FOAS01000014.1"/>
</dbReference>
<dbReference type="PANTHER" id="PTHR35936:SF25">
    <property type="entry name" value="ABC TRANSPORTER SUBSTRATE-BINDING PROTEIN"/>
    <property type="match status" value="1"/>
</dbReference>
<protein>
    <submittedName>
        <fullName evidence="5">ABC-type amino acid transport substrate-binding protein</fullName>
    </submittedName>
</protein>
<evidence type="ECO:0000259" key="4">
    <source>
        <dbReference type="Pfam" id="PF00497"/>
    </source>
</evidence>
<name>A0A1H7R5M1_9GAMM</name>
<evidence type="ECO:0000256" key="2">
    <source>
        <dbReference type="ARBA" id="ARBA00022729"/>
    </source>
</evidence>
<feature type="chain" id="PRO_5010371077" evidence="3">
    <location>
        <begin position="24"/>
        <end position="261"/>
    </location>
</feature>
<proteinExistence type="inferred from homology"/>
<evidence type="ECO:0000256" key="3">
    <source>
        <dbReference type="SAM" id="SignalP"/>
    </source>
</evidence>
<dbReference type="Pfam" id="PF00497">
    <property type="entry name" value="SBP_bac_3"/>
    <property type="match status" value="1"/>
</dbReference>
<dbReference type="Gene3D" id="3.40.190.10">
    <property type="entry name" value="Periplasmic binding protein-like II"/>
    <property type="match status" value="2"/>
</dbReference>
<dbReference type="Proteomes" id="UP000185766">
    <property type="component" value="Unassembled WGS sequence"/>
</dbReference>
<dbReference type="EMBL" id="FOAS01000014">
    <property type="protein sequence ID" value="SEL55298.1"/>
    <property type="molecule type" value="Genomic_DNA"/>
</dbReference>
<dbReference type="STRING" id="1429083.GCA_001885685_03140"/>
<feature type="signal peptide" evidence="3">
    <location>
        <begin position="1"/>
        <end position="23"/>
    </location>
</feature>
<dbReference type="InterPro" id="IPR001638">
    <property type="entry name" value="Solute-binding_3/MltF_N"/>
</dbReference>
<keyword evidence="6" id="KW-1185">Reference proteome</keyword>
<feature type="domain" description="Solute-binding protein family 3/N-terminal" evidence="4">
    <location>
        <begin position="33"/>
        <end position="91"/>
    </location>
</feature>
<dbReference type="AlphaFoldDB" id="A0A1H7R5M1"/>
<evidence type="ECO:0000256" key="1">
    <source>
        <dbReference type="ARBA" id="ARBA00010333"/>
    </source>
</evidence>
<comment type="similarity">
    <text evidence="1">Belongs to the bacterial solute-binding protein 3 family.</text>
</comment>
<organism evidence="5 6">
    <name type="scientific">Atopomonas hussainii</name>
    <dbReference type="NCBI Taxonomy" id="1429083"/>
    <lineage>
        <taxon>Bacteria</taxon>
        <taxon>Pseudomonadati</taxon>
        <taxon>Pseudomonadota</taxon>
        <taxon>Gammaproteobacteria</taxon>
        <taxon>Pseudomonadales</taxon>
        <taxon>Pseudomonadaceae</taxon>
        <taxon>Atopomonas</taxon>
    </lineage>
</organism>